<dbReference type="PANTHER" id="PTHR34322">
    <property type="entry name" value="TRANSPOSASE, Y1_TNP DOMAIN-CONTAINING"/>
    <property type="match status" value="1"/>
</dbReference>
<proteinExistence type="predicted"/>
<dbReference type="SMART" id="SM01321">
    <property type="entry name" value="Y1_Tnp"/>
    <property type="match status" value="1"/>
</dbReference>
<dbReference type="EMBL" id="CP027669">
    <property type="protein sequence ID" value="AVO41784.1"/>
    <property type="molecule type" value="Genomic_DNA"/>
</dbReference>
<feature type="domain" description="Transposase IS200-like" evidence="1">
    <location>
        <begin position="9"/>
        <end position="124"/>
    </location>
</feature>
<accession>A0A2S0N0V6</accession>
<dbReference type="InterPro" id="IPR002686">
    <property type="entry name" value="Transposase_17"/>
</dbReference>
<dbReference type="RefSeq" id="WP_106446761.1">
    <property type="nucleotide sequence ID" value="NZ_CP027669.1"/>
</dbReference>
<gene>
    <name evidence="2" type="ORF">C6571_11270</name>
</gene>
<reference evidence="2 3" key="1">
    <citation type="submission" date="2018-03" db="EMBL/GenBank/DDBJ databases">
        <title>Genome sequencing of Simplicispira sp.</title>
        <authorList>
            <person name="Kim S.-J."/>
            <person name="Heo J."/>
            <person name="Kwon S.-W."/>
        </authorList>
    </citation>
    <scope>NUCLEOTIDE SEQUENCE [LARGE SCALE GENOMIC DNA]</scope>
    <source>
        <strain evidence="2 3">SC1-8</strain>
    </source>
</reference>
<dbReference type="AlphaFoldDB" id="A0A2S0N0V6"/>
<evidence type="ECO:0000313" key="2">
    <source>
        <dbReference type="EMBL" id="AVO41784.1"/>
    </source>
</evidence>
<dbReference type="GO" id="GO:0006313">
    <property type="term" value="P:DNA transposition"/>
    <property type="evidence" value="ECO:0007669"/>
    <property type="project" value="InterPro"/>
</dbReference>
<dbReference type="Gene3D" id="3.30.70.1290">
    <property type="entry name" value="Transposase IS200-like"/>
    <property type="match status" value="1"/>
</dbReference>
<dbReference type="GO" id="GO:0004803">
    <property type="term" value="F:transposase activity"/>
    <property type="evidence" value="ECO:0007669"/>
    <property type="project" value="InterPro"/>
</dbReference>
<keyword evidence="3" id="KW-1185">Reference proteome</keyword>
<dbReference type="Pfam" id="PF01797">
    <property type="entry name" value="Y1_Tnp"/>
    <property type="match status" value="1"/>
</dbReference>
<dbReference type="KEGG" id="simp:C6571_11270"/>
<organism evidence="2 3">
    <name type="scientific">Simplicispira suum</name>
    <dbReference type="NCBI Taxonomy" id="2109915"/>
    <lineage>
        <taxon>Bacteria</taxon>
        <taxon>Pseudomonadati</taxon>
        <taxon>Pseudomonadota</taxon>
        <taxon>Betaproteobacteria</taxon>
        <taxon>Burkholderiales</taxon>
        <taxon>Comamonadaceae</taxon>
        <taxon>Simplicispira</taxon>
    </lineage>
</organism>
<name>A0A2S0N0V6_9BURK</name>
<dbReference type="GO" id="GO:0003677">
    <property type="term" value="F:DNA binding"/>
    <property type="evidence" value="ECO:0007669"/>
    <property type="project" value="InterPro"/>
</dbReference>
<dbReference type="Proteomes" id="UP000239326">
    <property type="component" value="Chromosome"/>
</dbReference>
<protein>
    <submittedName>
        <fullName evidence="2">Transposase</fullName>
    </submittedName>
</protein>
<dbReference type="PANTHER" id="PTHR34322:SF2">
    <property type="entry name" value="TRANSPOSASE IS200-LIKE DOMAIN-CONTAINING PROTEIN"/>
    <property type="match status" value="1"/>
</dbReference>
<evidence type="ECO:0000259" key="1">
    <source>
        <dbReference type="SMART" id="SM01321"/>
    </source>
</evidence>
<sequence>MARLPRLSVAHYPHHVIQRGNNRQVIFQDARDFERMLDAVKEYAQKFAVAVHGYVLMPNHFHLLVTPTTGDGLALMMQAVGRSYVRWFNQRHTRTGTLWEGRYRSTLIESERYLLACMVYIDLNPERAHLVQNLADWPWSSCAFHLGLRSDGLLTPHALYWALGNTPFAREAAYRQMLQTGLDSQQTNALTDATLRGWALGGPEFVAELHSKTARRAAKATAGRPKMVKKSKEN</sequence>
<dbReference type="SUPFAM" id="SSF143422">
    <property type="entry name" value="Transposase IS200-like"/>
    <property type="match status" value="1"/>
</dbReference>
<dbReference type="OrthoDB" id="9814067at2"/>
<dbReference type="InterPro" id="IPR036515">
    <property type="entry name" value="Transposase_17_sf"/>
</dbReference>
<evidence type="ECO:0000313" key="3">
    <source>
        <dbReference type="Proteomes" id="UP000239326"/>
    </source>
</evidence>